<name>A0A1T0CVX9_9GAMM</name>
<evidence type="ECO:0000313" key="1">
    <source>
        <dbReference type="EMBL" id="OOS26485.1"/>
    </source>
</evidence>
<proteinExistence type="predicted"/>
<dbReference type="AlphaFoldDB" id="A0A1T0CVX9"/>
<protein>
    <submittedName>
        <fullName evidence="1">Uncharacterized protein</fullName>
    </submittedName>
</protein>
<keyword evidence="2" id="KW-1185">Reference proteome</keyword>
<evidence type="ECO:0000313" key="2">
    <source>
        <dbReference type="Proteomes" id="UP000190683"/>
    </source>
</evidence>
<sequence>MIKSTIRTGDPLDYLIGPYKIELRNNYYLVEGFEHYDSYWLQNWDDHAITNYYINEMYQKTDPITGIVDYKKSGKYYLLLTMDIGLCDTIHGGLDTVPTTISTYHVFNYLDRWVISFDSYQKYQVFLTNHNITEYPLKASERYLSRVESEEKARQKCINFPDDWHWQKPELSTAQ</sequence>
<comment type="caution">
    <text evidence="1">The sequence shown here is derived from an EMBL/GenBank/DDBJ whole genome shotgun (WGS) entry which is preliminary data.</text>
</comment>
<dbReference type="Proteomes" id="UP000190683">
    <property type="component" value="Unassembled WGS sequence"/>
</dbReference>
<reference evidence="1 2" key="1">
    <citation type="submission" date="2017-02" db="EMBL/GenBank/DDBJ databases">
        <title>Draft genome sequence of Moraxella porci CCUG 54912T type strain.</title>
        <authorList>
            <person name="Salva-Serra F."/>
            <person name="Engstrom-Jakobsson H."/>
            <person name="Thorell K."/>
            <person name="Jaen-Luchoro D."/>
            <person name="Gonzales-Siles L."/>
            <person name="Karlsson R."/>
            <person name="Yazdan S."/>
            <person name="Boulund F."/>
            <person name="Johnning A."/>
            <person name="Engstrand L."/>
            <person name="Kristiansson E."/>
            <person name="Moore E."/>
        </authorList>
    </citation>
    <scope>NUCLEOTIDE SEQUENCE [LARGE SCALE GENOMIC DNA]</scope>
    <source>
        <strain evidence="1 2">CCUG 54912</strain>
    </source>
</reference>
<gene>
    <name evidence="1" type="ORF">B0681_00950</name>
</gene>
<dbReference type="EMBL" id="MUYV01000001">
    <property type="protein sequence ID" value="OOS26485.1"/>
    <property type="molecule type" value="Genomic_DNA"/>
</dbReference>
<organism evidence="1 2">
    <name type="scientific">Moraxella porci DSM 25326</name>
    <dbReference type="NCBI Taxonomy" id="573983"/>
    <lineage>
        <taxon>Bacteria</taxon>
        <taxon>Pseudomonadati</taxon>
        <taxon>Pseudomonadota</taxon>
        <taxon>Gammaproteobacteria</taxon>
        <taxon>Moraxellales</taxon>
        <taxon>Moraxellaceae</taxon>
        <taxon>Moraxella</taxon>
    </lineage>
</organism>
<accession>A0A1T0CVX9</accession>